<dbReference type="PANTHER" id="PTHR43289">
    <property type="entry name" value="MITOGEN-ACTIVATED PROTEIN KINASE KINASE KINASE 20-RELATED"/>
    <property type="match status" value="1"/>
</dbReference>
<dbReference type="InterPro" id="IPR000719">
    <property type="entry name" value="Prot_kinase_dom"/>
</dbReference>
<dbReference type="CDD" id="cd14014">
    <property type="entry name" value="STKc_PknB_like"/>
    <property type="match status" value="1"/>
</dbReference>
<dbReference type="InterPro" id="IPR008271">
    <property type="entry name" value="Ser/Thr_kinase_AS"/>
</dbReference>
<dbReference type="PROSITE" id="PS00108">
    <property type="entry name" value="PROTEIN_KINASE_ST"/>
    <property type="match status" value="1"/>
</dbReference>
<keyword evidence="7" id="KW-1133">Transmembrane helix</keyword>
<evidence type="ECO:0000256" key="3">
    <source>
        <dbReference type="ARBA" id="ARBA00022777"/>
    </source>
</evidence>
<feature type="region of interest" description="Disordered" evidence="6">
    <location>
        <begin position="241"/>
        <end position="289"/>
    </location>
</feature>
<dbReference type="Gene3D" id="3.30.200.20">
    <property type="entry name" value="Phosphorylase Kinase, domain 1"/>
    <property type="match status" value="1"/>
</dbReference>
<feature type="transmembrane region" description="Helical" evidence="7">
    <location>
        <begin position="203"/>
        <end position="223"/>
    </location>
</feature>
<dbReference type="PANTHER" id="PTHR43289:SF34">
    <property type="entry name" value="SERINE_THREONINE-PROTEIN KINASE YBDM-RELATED"/>
    <property type="match status" value="1"/>
</dbReference>
<feature type="transmembrane region" description="Helical" evidence="7">
    <location>
        <begin position="146"/>
        <end position="166"/>
    </location>
</feature>
<keyword evidence="3 9" id="KW-0418">Kinase</keyword>
<keyword evidence="7" id="KW-0472">Membrane</keyword>
<dbReference type="GO" id="GO:0004674">
    <property type="term" value="F:protein serine/threonine kinase activity"/>
    <property type="evidence" value="ECO:0007669"/>
    <property type="project" value="UniProtKB-EC"/>
</dbReference>
<keyword evidence="4 5" id="KW-0067">ATP-binding</keyword>
<proteinExistence type="predicted"/>
<dbReference type="Pfam" id="PF00069">
    <property type="entry name" value="Pkinase"/>
    <property type="match status" value="1"/>
</dbReference>
<keyword evidence="2 5" id="KW-0547">Nucleotide-binding</keyword>
<evidence type="ECO:0000256" key="5">
    <source>
        <dbReference type="PROSITE-ProRule" id="PRU10141"/>
    </source>
</evidence>
<evidence type="ECO:0000256" key="7">
    <source>
        <dbReference type="SAM" id="Phobius"/>
    </source>
</evidence>
<dbReference type="PROSITE" id="PS50011">
    <property type="entry name" value="PROTEIN_KINASE_DOM"/>
    <property type="match status" value="1"/>
</dbReference>
<gene>
    <name evidence="9" type="ORF">DIU77_016805</name>
</gene>
<name>A0ABD6FJ22_9PSEU</name>
<dbReference type="EMBL" id="QGUI02000299">
    <property type="protein sequence ID" value="MFO7193904.1"/>
    <property type="molecule type" value="Genomic_DNA"/>
</dbReference>
<evidence type="ECO:0000313" key="10">
    <source>
        <dbReference type="Proteomes" id="UP000249324"/>
    </source>
</evidence>
<protein>
    <submittedName>
        <fullName evidence="9">Serine/threonine-protein kinase</fullName>
        <ecNumber evidence="9">2.7.11.1</ecNumber>
    </submittedName>
</protein>
<dbReference type="InterPro" id="IPR011009">
    <property type="entry name" value="Kinase-like_dom_sf"/>
</dbReference>
<dbReference type="Gene3D" id="1.10.510.10">
    <property type="entry name" value="Transferase(Phosphotransferase) domain 1"/>
    <property type="match status" value="1"/>
</dbReference>
<evidence type="ECO:0000256" key="1">
    <source>
        <dbReference type="ARBA" id="ARBA00022679"/>
    </source>
</evidence>
<dbReference type="Proteomes" id="UP000249324">
    <property type="component" value="Unassembled WGS sequence"/>
</dbReference>
<keyword evidence="1 9" id="KW-0808">Transferase</keyword>
<organism evidence="9 10">
    <name type="scientific">Thermocrispum agreste</name>
    <dbReference type="NCBI Taxonomy" id="37925"/>
    <lineage>
        <taxon>Bacteria</taxon>
        <taxon>Bacillati</taxon>
        <taxon>Actinomycetota</taxon>
        <taxon>Actinomycetes</taxon>
        <taxon>Pseudonocardiales</taxon>
        <taxon>Pseudonocardiaceae</taxon>
        <taxon>Thermocrispum</taxon>
    </lineage>
</organism>
<sequence length="574" mass="61468">MFTDLAGSLLSFAKQLFGPGICPGEWVWATMTAGALIALLPVLASVIVALVRKVTGNVYNTATIATFATVGGVFVLVLPWMLMMGASEVYHAAFTGGGPGRTGLTFADLESLRTTECELVGNQRKHLGGGQNVFEVVFYPKSSLSYWLYLIALVGLPLLVGFFVMLQARMAMRRGPHWPARLLWGPFVALALLSMPVSANTAMYLWIGFLPISVLGLVPLAMIGPPSWQAIRRADQKAALAAAPPSPPPYRPEPAPPPPPPPPPPKQYAPTALAPQPEPGSPGGPVPAMAAAAAPLPRKHGRYRRVRKLGHGGMGTVWEAIDTQLDRRVALKIAHAPDPDTEQRMQREAKALAQINHPNCVKVYDLVEEEDGLALVMEYLEGEALAFAVDRNGPIDDVAAARLWSTMASALLAAHERGVLHRDVKPSNVIIDPAGTPHLIDFGIARSKDDAKMTATGMMIGTPDYTAPETANGAPATPASDAWQLAATVSYALTGHPPRGVKENPMAALIAASRAEPPSHLPERSVHIRLLRASLDAQPRNRPTLQTVVREVNGWLAKVGESREGPVTRMMPRA</sequence>
<evidence type="ECO:0000256" key="6">
    <source>
        <dbReference type="SAM" id="MobiDB-lite"/>
    </source>
</evidence>
<evidence type="ECO:0000313" key="9">
    <source>
        <dbReference type="EMBL" id="MFO7193904.1"/>
    </source>
</evidence>
<evidence type="ECO:0000256" key="4">
    <source>
        <dbReference type="ARBA" id="ARBA00022840"/>
    </source>
</evidence>
<dbReference type="PROSITE" id="PS00107">
    <property type="entry name" value="PROTEIN_KINASE_ATP"/>
    <property type="match status" value="1"/>
</dbReference>
<dbReference type="SUPFAM" id="SSF56112">
    <property type="entry name" value="Protein kinase-like (PK-like)"/>
    <property type="match status" value="1"/>
</dbReference>
<feature type="transmembrane region" description="Helical" evidence="7">
    <location>
        <begin position="178"/>
        <end position="197"/>
    </location>
</feature>
<dbReference type="AlphaFoldDB" id="A0ABD6FJ22"/>
<dbReference type="EC" id="2.7.11.1" evidence="9"/>
<dbReference type="GO" id="GO:0005524">
    <property type="term" value="F:ATP binding"/>
    <property type="evidence" value="ECO:0007669"/>
    <property type="project" value="UniProtKB-UniRule"/>
</dbReference>
<reference evidence="9 10" key="1">
    <citation type="journal article" date="2021" name="BMC Genomics">
        <title>Genome-resolved metagenome and metatranscriptome analyses of thermophilic composting reveal key bacterial players and their metabolic interactions.</title>
        <authorList>
            <person name="Braga L.P.P."/>
            <person name="Pereira R.V."/>
            <person name="Martins L.F."/>
            <person name="Moura L.M.S."/>
            <person name="Sanchez F.B."/>
            <person name="Patane J.S.L."/>
            <person name="da Silva A.M."/>
            <person name="Setubal J.C."/>
        </authorList>
    </citation>
    <scope>NUCLEOTIDE SEQUENCE [LARGE SCALE GENOMIC DNA]</scope>
    <source>
        <strain evidence="9">ZC4RG45</strain>
    </source>
</reference>
<dbReference type="SMART" id="SM00220">
    <property type="entry name" value="S_TKc"/>
    <property type="match status" value="1"/>
</dbReference>
<feature type="compositionally biased region" description="Pro residues" evidence="6">
    <location>
        <begin position="276"/>
        <end position="285"/>
    </location>
</feature>
<feature type="domain" description="Protein kinase" evidence="8">
    <location>
        <begin position="303"/>
        <end position="556"/>
    </location>
</feature>
<accession>A0ABD6FJ22</accession>
<feature type="compositionally biased region" description="Pro residues" evidence="6">
    <location>
        <begin position="244"/>
        <end position="267"/>
    </location>
</feature>
<evidence type="ECO:0000256" key="2">
    <source>
        <dbReference type="ARBA" id="ARBA00022741"/>
    </source>
</evidence>
<evidence type="ECO:0000259" key="8">
    <source>
        <dbReference type="PROSITE" id="PS50011"/>
    </source>
</evidence>
<feature type="transmembrane region" description="Helical" evidence="7">
    <location>
        <begin position="58"/>
        <end position="82"/>
    </location>
</feature>
<dbReference type="InterPro" id="IPR017441">
    <property type="entry name" value="Protein_kinase_ATP_BS"/>
</dbReference>
<comment type="caution">
    <text evidence="9">The sequence shown here is derived from an EMBL/GenBank/DDBJ whole genome shotgun (WGS) entry which is preliminary data.</text>
</comment>
<feature type="transmembrane region" description="Helical" evidence="7">
    <location>
        <begin position="26"/>
        <end position="51"/>
    </location>
</feature>
<keyword evidence="7" id="KW-0812">Transmembrane</keyword>
<feature type="binding site" evidence="5">
    <location>
        <position position="332"/>
    </location>
    <ligand>
        <name>ATP</name>
        <dbReference type="ChEBI" id="CHEBI:30616"/>
    </ligand>
</feature>